<keyword evidence="4" id="KW-0573">Peptidoglycan synthesis</keyword>
<evidence type="ECO:0000313" key="7">
    <source>
        <dbReference type="EMBL" id="SDR80768.1"/>
    </source>
</evidence>
<dbReference type="InterPro" id="IPR016181">
    <property type="entry name" value="Acyl_CoA_acyltransferase"/>
</dbReference>
<evidence type="ECO:0000256" key="2">
    <source>
        <dbReference type="ARBA" id="ARBA00022679"/>
    </source>
</evidence>
<evidence type="ECO:0000256" key="1">
    <source>
        <dbReference type="ARBA" id="ARBA00009943"/>
    </source>
</evidence>
<dbReference type="GO" id="GO:0009252">
    <property type="term" value="P:peptidoglycan biosynthetic process"/>
    <property type="evidence" value="ECO:0007669"/>
    <property type="project" value="UniProtKB-KW"/>
</dbReference>
<dbReference type="EMBL" id="LT629774">
    <property type="protein sequence ID" value="SDR80768.1"/>
    <property type="molecule type" value="Genomic_DNA"/>
</dbReference>
<dbReference type="STRING" id="1249933.SAMN04489797_0179"/>
<dbReference type="GO" id="GO:0008360">
    <property type="term" value="P:regulation of cell shape"/>
    <property type="evidence" value="ECO:0007669"/>
    <property type="project" value="UniProtKB-KW"/>
</dbReference>
<keyword evidence="8" id="KW-1185">Reference proteome</keyword>
<dbReference type="SUPFAM" id="SSF55729">
    <property type="entry name" value="Acyl-CoA N-acyltransferases (Nat)"/>
    <property type="match status" value="1"/>
</dbReference>
<evidence type="ECO:0000256" key="5">
    <source>
        <dbReference type="ARBA" id="ARBA00023315"/>
    </source>
</evidence>
<dbReference type="InterPro" id="IPR050644">
    <property type="entry name" value="PG_Glycine_Bridge_Synth"/>
</dbReference>
<keyword evidence="5" id="KW-0012">Acyltransferase</keyword>
<evidence type="ECO:0000256" key="6">
    <source>
        <dbReference type="ARBA" id="ARBA00023316"/>
    </source>
</evidence>
<evidence type="ECO:0000256" key="4">
    <source>
        <dbReference type="ARBA" id="ARBA00022984"/>
    </source>
</evidence>
<dbReference type="AlphaFoldDB" id="A0A1H1M1N1"/>
<accession>A0A1H1M1N1</accession>
<keyword evidence="3" id="KW-0133">Cell shape</keyword>
<organism evidence="7 8">
    <name type="scientific">Winogradskyella sediminis</name>
    <dbReference type="NCBI Taxonomy" id="1382466"/>
    <lineage>
        <taxon>Bacteria</taxon>
        <taxon>Pseudomonadati</taxon>
        <taxon>Bacteroidota</taxon>
        <taxon>Flavobacteriia</taxon>
        <taxon>Flavobacteriales</taxon>
        <taxon>Flavobacteriaceae</taxon>
        <taxon>Winogradskyella</taxon>
    </lineage>
</organism>
<dbReference type="Gene3D" id="3.40.630.30">
    <property type="match status" value="1"/>
</dbReference>
<sequence length="364" mass="42686">MIEVIKDKNEWRTLLSKVKHTDFYHTYDYHQLSKKKGELPILLKYTDGSTTIALPFLIRDIENSDYKDMTSVYGYAGPIYINKANNFDNAEFHKALKIFFKREKIIAVFSRLHPFIEEKAPTLIGLGNVEAIGKVVYIDLSKSLADQRAFYNRRLRTYLNKSRKHCTVFEGYTDAHIKTFIKLYLNNMKRIGADESYHFNTEYYYNLLSSSEYDSKLMLCRHHETKDIIAGAIFIKTGHIVQYHLSGLDADYFKLQPIKLIIDEMCKIATNEGFRYLNLGGGKGSKEDTLFRFKRKFSKNFKTFKIWKYIVNKPVYKTLTENHLKTAVKDNEFHLGFFPAYRTPLKSISYMLSLSELVLFQIQF</sequence>
<dbReference type="Pfam" id="PF02388">
    <property type="entry name" value="FemAB"/>
    <property type="match status" value="1"/>
</dbReference>
<protein>
    <submittedName>
        <fullName evidence="7">Acetyltransferase (GNAT) domain-containing protein</fullName>
    </submittedName>
</protein>
<dbReference type="RefSeq" id="WP_092443342.1">
    <property type="nucleotide sequence ID" value="NZ_LT629774.1"/>
</dbReference>
<keyword evidence="6" id="KW-0961">Cell wall biogenesis/degradation</keyword>
<name>A0A1H1M1N1_9FLAO</name>
<evidence type="ECO:0000313" key="8">
    <source>
        <dbReference type="Proteomes" id="UP000198963"/>
    </source>
</evidence>
<evidence type="ECO:0000256" key="3">
    <source>
        <dbReference type="ARBA" id="ARBA00022960"/>
    </source>
</evidence>
<reference evidence="7 8" key="1">
    <citation type="submission" date="2016-10" db="EMBL/GenBank/DDBJ databases">
        <authorList>
            <person name="Varghese N."/>
            <person name="Submissions S."/>
        </authorList>
    </citation>
    <scope>NUCLEOTIDE SEQUENCE [LARGE SCALE GENOMIC DNA]</scope>
    <source>
        <strain evidence="7 8">RHA_55</strain>
    </source>
</reference>
<dbReference type="GO" id="GO:0071555">
    <property type="term" value="P:cell wall organization"/>
    <property type="evidence" value="ECO:0007669"/>
    <property type="project" value="UniProtKB-KW"/>
</dbReference>
<keyword evidence="2 7" id="KW-0808">Transferase</keyword>
<dbReference type="Proteomes" id="UP000198963">
    <property type="component" value="Chromosome I"/>
</dbReference>
<dbReference type="PANTHER" id="PTHR36174:SF1">
    <property type="entry name" value="LIPID II:GLYCINE GLYCYLTRANSFERASE"/>
    <property type="match status" value="1"/>
</dbReference>
<dbReference type="PANTHER" id="PTHR36174">
    <property type="entry name" value="LIPID II:GLYCINE GLYCYLTRANSFERASE"/>
    <property type="match status" value="1"/>
</dbReference>
<comment type="similarity">
    <text evidence="1">Belongs to the FemABX family.</text>
</comment>
<gene>
    <name evidence="7" type="ORF">SAMN04489797_0179</name>
</gene>
<dbReference type="GO" id="GO:0016755">
    <property type="term" value="F:aminoacyltransferase activity"/>
    <property type="evidence" value="ECO:0007669"/>
    <property type="project" value="InterPro"/>
</dbReference>
<proteinExistence type="inferred from homology"/>
<dbReference type="InterPro" id="IPR003447">
    <property type="entry name" value="FEMABX"/>
</dbReference>